<reference evidence="5 6" key="1">
    <citation type="submission" date="2015-08" db="EMBL/GenBank/DDBJ databases">
        <title>Draft Genome Sequence of Rathayibacter sp. Strain VKM Ac-2596 Isolated from Leaf Gall Induced by Plant-Parasitic Nematodes.</title>
        <authorList>
            <person name="Vasilenko O.V."/>
            <person name="Starodumova I.P."/>
            <person name="Tarlachkov S.V."/>
            <person name="Dorofeeva L.V."/>
            <person name="Evtushenko L.I."/>
        </authorList>
    </citation>
    <scope>NUCLEOTIDE SEQUENCE [LARGE SCALE GENOMIC DNA]</scope>
    <source>
        <strain evidence="5 6">VKM Ac-2596</strain>
    </source>
</reference>
<dbReference type="SUPFAM" id="SSF103473">
    <property type="entry name" value="MFS general substrate transporter"/>
    <property type="match status" value="1"/>
</dbReference>
<protein>
    <submittedName>
        <fullName evidence="5">Putative metabolite transport protein CsbC</fullName>
    </submittedName>
</protein>
<dbReference type="GO" id="GO:0005886">
    <property type="term" value="C:plasma membrane"/>
    <property type="evidence" value="ECO:0007669"/>
    <property type="project" value="UniProtKB-SubCell"/>
</dbReference>
<evidence type="ECO:0000256" key="3">
    <source>
        <dbReference type="ARBA" id="ARBA00022989"/>
    </source>
</evidence>
<accession>A0A166HZI2</accession>
<dbReference type="PANTHER" id="PTHR23508:SF10">
    <property type="entry name" value="CARBOXYLIC ACID TRANSPORTER PROTEIN HOMOLOG"/>
    <property type="match status" value="1"/>
</dbReference>
<sequence>MTAVSRTTAPPASGHSVASVLDSIGFTRAQFWVFLLILAGEFFNTLEQNSVGAMGSHIKQTLQIGDIQLTTINTATVIGGLIGRVLAGYLADRYGRRFSLSLNLLIYTLGGLISALAVNYEMLLVSRLIVGIGIGGEFMIGLVMLSEMVSTRFRGTAIGAVNVGAGGLGNFLSYGLFLLLLGPLETPLGGPDTVWRWSFVILAVPALLVVFYRRKLPETPRWLLSQGRVEDANRSLAVLSSNSLTPTGVRPPVELTQDDLLPARMSASPAAVFSRPVIRRTAALGVASWMAFGSQVTLNFLMPTLLVERGYSVSQSLLYTMIMNVGSLLGATTAALIAGRVGRRTAVGAAGVLGCLTALAFAGFGNGTGAILVLGALFQFFTMVTNTTLATWTAEVFPTAIRASGASIVNGIGNIAGAVMPFLAVALYGTFAFAGVFGLAAVMYAVLVVASRFAPETRGRSLEDVNENAIAAAH</sequence>
<name>A0A166HZI2_9MICO</name>
<dbReference type="PATRIC" id="fig|1671680.3.peg.1580"/>
<evidence type="ECO:0000313" key="6">
    <source>
        <dbReference type="Proteomes" id="UP000076717"/>
    </source>
</evidence>
<dbReference type="PROSITE" id="PS50850">
    <property type="entry name" value="MFS"/>
    <property type="match status" value="1"/>
</dbReference>
<evidence type="ECO:0000313" key="5">
    <source>
        <dbReference type="EMBL" id="KZX21394.1"/>
    </source>
</evidence>
<evidence type="ECO:0000256" key="2">
    <source>
        <dbReference type="ARBA" id="ARBA00022692"/>
    </source>
</evidence>
<evidence type="ECO:0000256" key="1">
    <source>
        <dbReference type="ARBA" id="ARBA00004651"/>
    </source>
</evidence>
<comment type="subcellular location">
    <subcellularLocation>
        <location evidence="1">Cell membrane</location>
        <topology evidence="1">Multi-pass membrane protein</topology>
    </subcellularLocation>
</comment>
<keyword evidence="6" id="KW-1185">Reference proteome</keyword>
<comment type="caution">
    <text evidence="5">The sequence shown here is derived from an EMBL/GenBank/DDBJ whole genome shotgun (WGS) entry which is preliminary data.</text>
</comment>
<dbReference type="AlphaFoldDB" id="A0A166HZI2"/>
<dbReference type="InterPro" id="IPR005828">
    <property type="entry name" value="MFS_sugar_transport-like"/>
</dbReference>
<keyword evidence="3" id="KW-1133">Transmembrane helix</keyword>
<evidence type="ECO:0000256" key="4">
    <source>
        <dbReference type="ARBA" id="ARBA00023136"/>
    </source>
</evidence>
<dbReference type="Gene3D" id="1.20.1250.20">
    <property type="entry name" value="MFS general substrate transporter like domains"/>
    <property type="match status" value="1"/>
</dbReference>
<proteinExistence type="predicted"/>
<keyword evidence="4" id="KW-0472">Membrane</keyword>
<gene>
    <name evidence="5" type="primary">csbC</name>
    <name evidence="5" type="ORF">ACH61_01490</name>
</gene>
<dbReference type="Proteomes" id="UP000076717">
    <property type="component" value="Unassembled WGS sequence"/>
</dbReference>
<keyword evidence="2" id="KW-0812">Transmembrane</keyword>
<dbReference type="GO" id="GO:0046943">
    <property type="term" value="F:carboxylic acid transmembrane transporter activity"/>
    <property type="evidence" value="ECO:0007669"/>
    <property type="project" value="TreeGrafter"/>
</dbReference>
<dbReference type="RefSeq" id="WP_236713588.1">
    <property type="nucleotide sequence ID" value="NZ_CP047186.1"/>
</dbReference>
<dbReference type="PANTHER" id="PTHR23508">
    <property type="entry name" value="CARBOXYLIC ACID TRANSPORTER PROTEIN HOMOLOG"/>
    <property type="match status" value="1"/>
</dbReference>
<organism evidence="5 6">
    <name type="scientific">Rathayibacter tanaceti</name>
    <dbReference type="NCBI Taxonomy" id="1671680"/>
    <lineage>
        <taxon>Bacteria</taxon>
        <taxon>Bacillati</taxon>
        <taxon>Actinomycetota</taxon>
        <taxon>Actinomycetes</taxon>
        <taxon>Micrococcales</taxon>
        <taxon>Microbacteriaceae</taxon>
        <taxon>Rathayibacter</taxon>
    </lineage>
</organism>
<dbReference type="InterPro" id="IPR036259">
    <property type="entry name" value="MFS_trans_sf"/>
</dbReference>
<dbReference type="InterPro" id="IPR020846">
    <property type="entry name" value="MFS_dom"/>
</dbReference>
<dbReference type="Pfam" id="PF00083">
    <property type="entry name" value="Sugar_tr"/>
    <property type="match status" value="1"/>
</dbReference>
<dbReference type="EMBL" id="LIIN01000041">
    <property type="protein sequence ID" value="KZX21394.1"/>
    <property type="molecule type" value="Genomic_DNA"/>
</dbReference>